<feature type="transmembrane region" description="Helical" evidence="1">
    <location>
        <begin position="6"/>
        <end position="25"/>
    </location>
</feature>
<proteinExistence type="predicted"/>
<dbReference type="RefSeq" id="WP_093324983.1">
    <property type="nucleotide sequence ID" value="NZ_FOAF01000002.1"/>
</dbReference>
<keyword evidence="1" id="KW-1133">Transmembrane helix</keyword>
<keyword evidence="1" id="KW-0812">Transmembrane</keyword>
<evidence type="ECO:0000313" key="2">
    <source>
        <dbReference type="EMBL" id="SEL49086.1"/>
    </source>
</evidence>
<dbReference type="OrthoDB" id="637901at2"/>
<dbReference type="STRING" id="407022.SAMN05661044_02651"/>
<keyword evidence="1" id="KW-0472">Membrane</keyword>
<reference evidence="3" key="1">
    <citation type="submission" date="2016-10" db="EMBL/GenBank/DDBJ databases">
        <authorList>
            <person name="Varghese N."/>
            <person name="Submissions S."/>
        </authorList>
    </citation>
    <scope>NUCLEOTIDE SEQUENCE [LARGE SCALE GENOMIC DNA]</scope>
    <source>
        <strain evidence="3">DSM 18733</strain>
    </source>
</reference>
<sequence>MKKVVIRLGLILLVLFLIGLGVFYFRQKQSYKQNIPQNITSLTRINVDGILKSIVWNAITNPAYYIKTNNQKKEKGKRPLNIGLKIPANLFFYTVKNKPNTTCFTSLSIDDSIAFKAFTHQILDIKDYQVYDRDKHIRWAKSKNGKVTIAYSKDKLAISFSATSENTLEILVDVLHQKNTQKVKESLFFKQLSNKEEHITYTNDSSILIANFNRGELDLQGSIRSSMLIGKKKLKPKKFADNSLVKGWLAADITPFIRKNRQFFDQHHVPADTLLRYYGSYLDFEWKNQQIIQKDTIITYDYNDDFERVEKRTIKEERVPEIYLALEASPHLANYIPKQVYYKFQSGTTANRLYFGTGTSFKDDHVNSLSGHFFYLFVNAEKLFNNEQFPQLKRYTTAMKSFTMKGRTEEGSLINLEGKLDFKEPTINSLVQWFYAMP</sequence>
<accession>A0A1H7QME5</accession>
<dbReference type="Proteomes" id="UP000199421">
    <property type="component" value="Unassembled WGS sequence"/>
</dbReference>
<name>A0A1H7QME5_OLID1</name>
<evidence type="ECO:0000256" key="1">
    <source>
        <dbReference type="SAM" id="Phobius"/>
    </source>
</evidence>
<dbReference type="EMBL" id="FOAF01000002">
    <property type="protein sequence ID" value="SEL49086.1"/>
    <property type="molecule type" value="Genomic_DNA"/>
</dbReference>
<gene>
    <name evidence="2" type="ORF">SAMN05661044_02651</name>
</gene>
<keyword evidence="3" id="KW-1185">Reference proteome</keyword>
<evidence type="ECO:0000313" key="3">
    <source>
        <dbReference type="Proteomes" id="UP000199421"/>
    </source>
</evidence>
<organism evidence="2 3">
    <name type="scientific">Olivibacter domesticus</name>
    <name type="common">Pseudosphingobacterium domesticum</name>
    <dbReference type="NCBI Taxonomy" id="407022"/>
    <lineage>
        <taxon>Bacteria</taxon>
        <taxon>Pseudomonadati</taxon>
        <taxon>Bacteroidota</taxon>
        <taxon>Sphingobacteriia</taxon>
        <taxon>Sphingobacteriales</taxon>
        <taxon>Sphingobacteriaceae</taxon>
        <taxon>Olivibacter</taxon>
    </lineage>
</organism>
<dbReference type="AlphaFoldDB" id="A0A1H7QME5"/>
<protein>
    <submittedName>
        <fullName evidence="2">Uncharacterized protein</fullName>
    </submittedName>
</protein>